<dbReference type="RefSeq" id="WP_069796570.1">
    <property type="nucleotide sequence ID" value="NZ_CP034157.1"/>
</dbReference>
<dbReference type="Proteomes" id="UP000095601">
    <property type="component" value="Unassembled WGS sequence"/>
</dbReference>
<gene>
    <name evidence="1" type="ORF">BHF72_1095</name>
</gene>
<sequence>MRIVIAIFLFLVMSVRSVLPLLDYAVNYNYISTQLCENQSEPDLRCNGKCYLKHEMAKSSENQSTKIQKVEFLQLFLPTESLAIQEQEHQDFSKTKVFIHHFNFTFQDFYPDFFHPPLV</sequence>
<evidence type="ECO:0000313" key="2">
    <source>
        <dbReference type="Proteomes" id="UP000095601"/>
    </source>
</evidence>
<dbReference type="EMBL" id="MKGI01000005">
    <property type="protein sequence ID" value="OEL12341.1"/>
    <property type="molecule type" value="Genomic_DNA"/>
</dbReference>
<name>A0A1E5UHI2_9FLAO</name>
<dbReference type="KEGG" id="cnr:EB819_06110"/>
<proteinExistence type="predicted"/>
<protein>
    <submittedName>
        <fullName evidence="1">Uncharacterized protein</fullName>
    </submittedName>
</protein>
<keyword evidence="2" id="KW-1185">Reference proteome</keyword>
<dbReference type="AlphaFoldDB" id="A0A1E5UHI2"/>
<evidence type="ECO:0000313" key="1">
    <source>
        <dbReference type="EMBL" id="OEL12341.1"/>
    </source>
</evidence>
<dbReference type="OrthoDB" id="980645at2"/>
<comment type="caution">
    <text evidence="1">The sequence shown here is derived from an EMBL/GenBank/DDBJ whole genome shotgun (WGS) entry which is preliminary data.</text>
</comment>
<dbReference type="STRING" id="237258.SAMN04489756_102123"/>
<reference evidence="1 2" key="1">
    <citation type="submission" date="2016-09" db="EMBL/GenBank/DDBJ databases">
        <authorList>
            <person name="Capua I."/>
            <person name="De Benedictis P."/>
            <person name="Joannis T."/>
            <person name="Lombin L.H."/>
            <person name="Cattoli G."/>
        </authorList>
    </citation>
    <scope>NUCLEOTIDE SEQUENCE [LARGE SCALE GENOMIC DNA]</scope>
    <source>
        <strain evidence="1 2">NRS-1</strain>
    </source>
</reference>
<organism evidence="1 2">
    <name type="scientific">Cloacibacterium normanense</name>
    <dbReference type="NCBI Taxonomy" id="237258"/>
    <lineage>
        <taxon>Bacteria</taxon>
        <taxon>Pseudomonadati</taxon>
        <taxon>Bacteroidota</taxon>
        <taxon>Flavobacteriia</taxon>
        <taxon>Flavobacteriales</taxon>
        <taxon>Weeksellaceae</taxon>
    </lineage>
</organism>
<accession>A0A1E5UHI2</accession>